<dbReference type="Proteomes" id="UP000663792">
    <property type="component" value="Unassembled WGS sequence"/>
</dbReference>
<evidence type="ECO:0000313" key="4">
    <source>
        <dbReference type="Proteomes" id="UP000663792"/>
    </source>
</evidence>
<keyword evidence="2" id="KW-1133">Transmembrane helix</keyword>
<reference evidence="3" key="1">
    <citation type="submission" date="2021-01" db="EMBL/GenBank/DDBJ databases">
        <title>YIM 132084 draft genome.</title>
        <authorList>
            <person name="An D."/>
        </authorList>
    </citation>
    <scope>NUCLEOTIDE SEQUENCE</scope>
    <source>
        <strain evidence="3">YIM 132084</strain>
    </source>
</reference>
<keyword evidence="4" id="KW-1185">Reference proteome</keyword>
<accession>A0A938YE14</accession>
<feature type="transmembrane region" description="Helical" evidence="2">
    <location>
        <begin position="197"/>
        <end position="215"/>
    </location>
</feature>
<dbReference type="RefSeq" id="WP_205261064.1">
    <property type="nucleotide sequence ID" value="NZ_JAERWK010000016.1"/>
</dbReference>
<protein>
    <submittedName>
        <fullName evidence="3">CbtA family protein</fullName>
    </submittedName>
</protein>
<dbReference type="EMBL" id="JAERWK010000016">
    <property type="protein sequence ID" value="MBM9468109.1"/>
    <property type="molecule type" value="Genomic_DNA"/>
</dbReference>
<evidence type="ECO:0000256" key="1">
    <source>
        <dbReference type="SAM" id="MobiDB-lite"/>
    </source>
</evidence>
<feature type="transmembrane region" description="Helical" evidence="2">
    <location>
        <begin position="222"/>
        <end position="246"/>
    </location>
</feature>
<feature type="compositionally biased region" description="Basic and acidic residues" evidence="1">
    <location>
        <begin position="82"/>
        <end position="113"/>
    </location>
</feature>
<keyword evidence="2" id="KW-0812">Transmembrane</keyword>
<feature type="region of interest" description="Disordered" evidence="1">
    <location>
        <begin position="74"/>
        <end position="116"/>
    </location>
</feature>
<evidence type="ECO:0000256" key="2">
    <source>
        <dbReference type="SAM" id="Phobius"/>
    </source>
</evidence>
<feature type="transmembrane region" description="Helical" evidence="2">
    <location>
        <begin position="266"/>
        <end position="287"/>
    </location>
</feature>
<feature type="transmembrane region" description="Helical" evidence="2">
    <location>
        <begin position="158"/>
        <end position="177"/>
    </location>
</feature>
<feature type="compositionally biased region" description="Low complexity" evidence="1">
    <location>
        <begin position="11"/>
        <end position="27"/>
    </location>
</feature>
<evidence type="ECO:0000313" key="3">
    <source>
        <dbReference type="EMBL" id="MBM9468109.1"/>
    </source>
</evidence>
<feature type="transmembrane region" description="Helical" evidence="2">
    <location>
        <begin position="36"/>
        <end position="56"/>
    </location>
</feature>
<dbReference type="Pfam" id="PF09490">
    <property type="entry name" value="CbtA"/>
    <property type="match status" value="1"/>
</dbReference>
<name>A0A938YE14_9ACTN</name>
<feature type="region of interest" description="Disordered" evidence="1">
    <location>
        <begin position="1"/>
        <end position="27"/>
    </location>
</feature>
<organism evidence="3 4">
    <name type="scientific">Nakamurella leprariae</name>
    <dbReference type="NCBI Taxonomy" id="2803911"/>
    <lineage>
        <taxon>Bacteria</taxon>
        <taxon>Bacillati</taxon>
        <taxon>Actinomycetota</taxon>
        <taxon>Actinomycetes</taxon>
        <taxon>Nakamurellales</taxon>
        <taxon>Nakamurellaceae</taxon>
        <taxon>Nakamurella</taxon>
    </lineage>
</organism>
<gene>
    <name evidence="3" type="ORF">JL106_12555</name>
</gene>
<comment type="caution">
    <text evidence="3">The sequence shown here is derived from an EMBL/GenBank/DDBJ whole genome shotgun (WGS) entry which is preliminary data.</text>
</comment>
<sequence length="302" mass="30797">MTGSNTAHPAGPSTSTSSTGTRPRPGSFPGLTVTGFLIRGLLAGLIAGLITFAVAYTVGEPPVDGAIAVEEAAGESVDEAVGDDHAHPEGTAEHSHADTAADDGHSHGEDAEVSRSTQSTWGLITATVVFGTGLGGLVSLAAAFAMGRFGGLRPAGSTALIGVVGYAALSLVPFLKYPANPPAVGDPDTIGTRTGEYFAFLLVSAIVAVLALVLTRRVAPRLGWFAAGAVALIGFVVVMLIVAWLFPVVNEVSDDFPAALLWEFRSASMLTQATLWGVLTVVLSLLVQRADPAGRRPAGLSA</sequence>
<feature type="transmembrane region" description="Helical" evidence="2">
    <location>
        <begin position="121"/>
        <end position="146"/>
    </location>
</feature>
<keyword evidence="2" id="KW-0472">Membrane</keyword>
<dbReference type="InterPro" id="IPR012666">
    <property type="entry name" value="CbtA_put"/>
</dbReference>
<proteinExistence type="predicted"/>
<dbReference type="AlphaFoldDB" id="A0A938YE14"/>